<name>A0ABR2W9J1_9FUNG</name>
<dbReference type="EMBL" id="JASJQH010006910">
    <property type="protein sequence ID" value="KAK9727850.1"/>
    <property type="molecule type" value="Genomic_DNA"/>
</dbReference>
<dbReference type="Proteomes" id="UP001479436">
    <property type="component" value="Unassembled WGS sequence"/>
</dbReference>
<dbReference type="PANTHER" id="PTHR45947:SF3">
    <property type="entry name" value="SULFOQUINOVOSYL TRANSFERASE SQD2"/>
    <property type="match status" value="1"/>
</dbReference>
<gene>
    <name evidence="1" type="ORF">K7432_001522</name>
</gene>
<dbReference type="CDD" id="cd03801">
    <property type="entry name" value="GT4_PimA-like"/>
    <property type="match status" value="1"/>
</dbReference>
<dbReference type="SUPFAM" id="SSF53756">
    <property type="entry name" value="UDP-Glycosyltransferase/glycogen phosphorylase"/>
    <property type="match status" value="1"/>
</dbReference>
<organism evidence="1 2">
    <name type="scientific">Basidiobolus ranarum</name>
    <dbReference type="NCBI Taxonomy" id="34480"/>
    <lineage>
        <taxon>Eukaryota</taxon>
        <taxon>Fungi</taxon>
        <taxon>Fungi incertae sedis</taxon>
        <taxon>Zoopagomycota</taxon>
        <taxon>Entomophthoromycotina</taxon>
        <taxon>Basidiobolomycetes</taxon>
        <taxon>Basidiobolales</taxon>
        <taxon>Basidiobolaceae</taxon>
        <taxon>Basidiobolus</taxon>
    </lineage>
</organism>
<reference evidence="1 2" key="1">
    <citation type="submission" date="2023-04" db="EMBL/GenBank/DDBJ databases">
        <title>Genome of Basidiobolus ranarum AG-B5.</title>
        <authorList>
            <person name="Stajich J.E."/>
            <person name="Carter-House D."/>
            <person name="Gryganskyi A."/>
        </authorList>
    </citation>
    <scope>NUCLEOTIDE SEQUENCE [LARGE SCALE GENOMIC DNA]</scope>
    <source>
        <strain evidence="1 2">AG-B5</strain>
    </source>
</reference>
<proteinExistence type="predicted"/>
<dbReference type="InterPro" id="IPR050194">
    <property type="entry name" value="Glycosyltransferase_grp1"/>
</dbReference>
<dbReference type="Gene3D" id="3.40.50.2000">
    <property type="entry name" value="Glycogen Phosphorylase B"/>
    <property type="match status" value="1"/>
</dbReference>
<comment type="caution">
    <text evidence="1">The sequence shown here is derived from an EMBL/GenBank/DDBJ whole genome shotgun (WGS) entry which is preliminary data.</text>
</comment>
<keyword evidence="2" id="KW-1185">Reference proteome</keyword>
<evidence type="ECO:0000313" key="1">
    <source>
        <dbReference type="EMBL" id="KAK9727850.1"/>
    </source>
</evidence>
<evidence type="ECO:0000313" key="2">
    <source>
        <dbReference type="Proteomes" id="UP001479436"/>
    </source>
</evidence>
<evidence type="ECO:0008006" key="3">
    <source>
        <dbReference type="Google" id="ProtNLM"/>
    </source>
</evidence>
<sequence length="451" mass="51376">MLTADEPHLYHSDESPLRVMNFQMFPGLFVTAGGPRSDRSLLEALAKRGNEALLFVACFFHETQNEQVIVDSVELIHPPMESSKDVRLFRMTVNQVKVVAYCMDDLDDSYFPKAFPAEWFIGKAENEQMDFLTQLIRQEVQRFQPTHFLCNSTLSLLVADTFMPYEISGIKTIVITHVTNVLPFGPLDVNPLLSEVWPEEFNSHYTKVMESKITGVWAVSKALKDYIYKYGSTKIKVKHFPLHPSRFDAANAPRHHNFDNPEARVVIINPGTIKGFSIFYSLAKKMVHTQFLAVKSWDVTEYQASLLTNLPNVELVPSMPTLEPIWERTKILLVPSLWLETFGNVVVEAMLRGIPVICSDVGGIPEAKCGVNYGIIPVAMATNEKELDEVEAQRHGPLKVRKNPILPWEEHVTSLLNDRALYERISEESYQASHKSLQIEDSAYEKFLREF</sequence>
<accession>A0ABR2W9J1</accession>
<protein>
    <recommendedName>
        <fullName evidence="3">Glycosyltransferase</fullName>
    </recommendedName>
</protein>
<dbReference type="Pfam" id="PF13692">
    <property type="entry name" value="Glyco_trans_1_4"/>
    <property type="match status" value="1"/>
</dbReference>
<dbReference type="PANTHER" id="PTHR45947">
    <property type="entry name" value="SULFOQUINOVOSYL TRANSFERASE SQD2"/>
    <property type="match status" value="1"/>
</dbReference>